<accession>A0A8J3G3X1</accession>
<evidence type="ECO:0000256" key="2">
    <source>
        <dbReference type="SAM" id="SignalP"/>
    </source>
</evidence>
<reference evidence="3" key="1">
    <citation type="journal article" date="2014" name="Int. J. Syst. Evol. Microbiol.">
        <title>Complete genome sequence of Corynebacterium casei LMG S-19264T (=DSM 44701T), isolated from a smear-ripened cheese.</title>
        <authorList>
            <consortium name="US DOE Joint Genome Institute (JGI-PGF)"/>
            <person name="Walter F."/>
            <person name="Albersmeier A."/>
            <person name="Kalinowski J."/>
            <person name="Ruckert C."/>
        </authorList>
    </citation>
    <scope>NUCLEOTIDE SEQUENCE</scope>
    <source>
        <strain evidence="3">KCTC 23224</strain>
    </source>
</reference>
<keyword evidence="1" id="KW-1133">Transmembrane helix</keyword>
<evidence type="ECO:0000256" key="1">
    <source>
        <dbReference type="SAM" id="Phobius"/>
    </source>
</evidence>
<comment type="caution">
    <text evidence="3">The sequence shown here is derived from an EMBL/GenBank/DDBJ whole genome shotgun (WGS) entry which is preliminary data.</text>
</comment>
<keyword evidence="2" id="KW-0732">Signal</keyword>
<dbReference type="AlphaFoldDB" id="A0A8J3G3X1"/>
<feature type="chain" id="PRO_5035223101" evidence="2">
    <location>
        <begin position="19"/>
        <end position="153"/>
    </location>
</feature>
<name>A0A8J3G3X1_9BACT</name>
<dbReference type="RefSeq" id="WP_189578754.1">
    <property type="nucleotide sequence ID" value="NZ_BMYF01000002.1"/>
</dbReference>
<reference evidence="3" key="2">
    <citation type="submission" date="2020-09" db="EMBL/GenBank/DDBJ databases">
        <authorList>
            <person name="Sun Q."/>
            <person name="Kim S."/>
        </authorList>
    </citation>
    <scope>NUCLEOTIDE SEQUENCE</scope>
    <source>
        <strain evidence="3">KCTC 23224</strain>
    </source>
</reference>
<keyword evidence="1" id="KW-0812">Transmembrane</keyword>
<evidence type="ECO:0000313" key="3">
    <source>
        <dbReference type="EMBL" id="GHB26359.1"/>
    </source>
</evidence>
<keyword evidence="4" id="KW-1185">Reference proteome</keyword>
<dbReference type="EMBL" id="BMYF01000002">
    <property type="protein sequence ID" value="GHB26359.1"/>
    <property type="molecule type" value="Genomic_DNA"/>
</dbReference>
<feature type="transmembrane region" description="Helical" evidence="1">
    <location>
        <begin position="62"/>
        <end position="82"/>
    </location>
</feature>
<proteinExistence type="predicted"/>
<feature type="signal peptide" evidence="2">
    <location>
        <begin position="1"/>
        <end position="18"/>
    </location>
</feature>
<dbReference type="Proteomes" id="UP000642809">
    <property type="component" value="Unassembled WGS sequence"/>
</dbReference>
<evidence type="ECO:0000313" key="4">
    <source>
        <dbReference type="Proteomes" id="UP000642809"/>
    </source>
</evidence>
<sequence>MKTTIFILLVCVSTQVFAQEKLNQKDPKKMSKEEFLVLTHQQDSLTALVNLFFRKRKEAKTGYIASGSMFIIFPIIGASAAVISSSDPTQGLQIAAGIVGYWIMGALTASTVNILKYKRSTLLHLIENHSESTPIPEKFTKKLRPKDFARMNF</sequence>
<feature type="transmembrane region" description="Helical" evidence="1">
    <location>
        <begin position="94"/>
        <end position="115"/>
    </location>
</feature>
<organism evidence="3 4">
    <name type="scientific">Mongoliitalea lutea</name>
    <dbReference type="NCBI Taxonomy" id="849756"/>
    <lineage>
        <taxon>Bacteria</taxon>
        <taxon>Pseudomonadati</taxon>
        <taxon>Bacteroidota</taxon>
        <taxon>Cytophagia</taxon>
        <taxon>Cytophagales</taxon>
        <taxon>Cyclobacteriaceae</taxon>
        <taxon>Mongoliitalea</taxon>
    </lineage>
</organism>
<protein>
    <submittedName>
        <fullName evidence="3">Uncharacterized protein</fullName>
    </submittedName>
</protein>
<gene>
    <name evidence="3" type="ORF">GCM10008106_03780</name>
</gene>
<keyword evidence="1" id="KW-0472">Membrane</keyword>